<organism evidence="1">
    <name type="scientific">uncultured Caudovirales phage</name>
    <dbReference type="NCBI Taxonomy" id="2100421"/>
    <lineage>
        <taxon>Viruses</taxon>
        <taxon>Duplodnaviria</taxon>
        <taxon>Heunggongvirae</taxon>
        <taxon>Uroviricota</taxon>
        <taxon>Caudoviricetes</taxon>
        <taxon>Peduoviridae</taxon>
        <taxon>Maltschvirus</taxon>
        <taxon>Maltschvirus maltsch</taxon>
    </lineage>
</organism>
<accession>A0A6J5P0Y0</accession>
<dbReference type="EMBL" id="LR796775">
    <property type="protein sequence ID" value="CAB4164973.1"/>
    <property type="molecule type" value="Genomic_DNA"/>
</dbReference>
<protein>
    <submittedName>
        <fullName evidence="1">Uncharacterized protein</fullName>
    </submittedName>
</protein>
<feature type="non-terminal residue" evidence="1">
    <location>
        <position position="45"/>
    </location>
</feature>
<proteinExistence type="predicted"/>
<name>A0A6J5P0Y0_9CAUD</name>
<gene>
    <name evidence="1" type="ORF">UFOVP822_1</name>
</gene>
<sequence length="45" mass="4943">MAKSIAEQLEDLKTIRDGYLTALVADAANPQPSYSWEGVSVDRMT</sequence>
<reference evidence="1" key="1">
    <citation type="submission" date="2020-04" db="EMBL/GenBank/DDBJ databases">
        <authorList>
            <person name="Chiriac C."/>
            <person name="Salcher M."/>
            <person name="Ghai R."/>
            <person name="Kavagutti S V."/>
        </authorList>
    </citation>
    <scope>NUCLEOTIDE SEQUENCE</scope>
</reference>
<evidence type="ECO:0000313" key="1">
    <source>
        <dbReference type="EMBL" id="CAB4164973.1"/>
    </source>
</evidence>